<dbReference type="InParanoid" id="A0A2P5BWX6"/>
<gene>
    <name evidence="1" type="ORF">TorRG33x02_305860</name>
</gene>
<proteinExistence type="predicted"/>
<protein>
    <submittedName>
        <fullName evidence="1">Uncharacterized protein</fullName>
    </submittedName>
</protein>
<dbReference type="Proteomes" id="UP000237000">
    <property type="component" value="Unassembled WGS sequence"/>
</dbReference>
<accession>A0A2P5BWX6</accession>
<name>A0A2P5BWX6_TREOI</name>
<evidence type="ECO:0000313" key="2">
    <source>
        <dbReference type="Proteomes" id="UP000237000"/>
    </source>
</evidence>
<evidence type="ECO:0000313" key="1">
    <source>
        <dbReference type="EMBL" id="PON53280.1"/>
    </source>
</evidence>
<dbReference type="AlphaFoldDB" id="A0A2P5BWX6"/>
<comment type="caution">
    <text evidence="1">The sequence shown here is derived from an EMBL/GenBank/DDBJ whole genome shotgun (WGS) entry which is preliminary data.</text>
</comment>
<reference evidence="2" key="1">
    <citation type="submission" date="2016-06" db="EMBL/GenBank/DDBJ databases">
        <title>Parallel loss of symbiosis genes in relatives of nitrogen-fixing non-legume Parasponia.</title>
        <authorList>
            <person name="Van Velzen R."/>
            <person name="Holmer R."/>
            <person name="Bu F."/>
            <person name="Rutten L."/>
            <person name="Van Zeijl A."/>
            <person name="Liu W."/>
            <person name="Santuari L."/>
            <person name="Cao Q."/>
            <person name="Sharma T."/>
            <person name="Shen D."/>
            <person name="Roswanjaya Y."/>
            <person name="Wardhani T."/>
            <person name="Kalhor M.S."/>
            <person name="Jansen J."/>
            <person name="Van den Hoogen J."/>
            <person name="Gungor B."/>
            <person name="Hartog M."/>
            <person name="Hontelez J."/>
            <person name="Verver J."/>
            <person name="Yang W.-C."/>
            <person name="Schijlen E."/>
            <person name="Repin R."/>
            <person name="Schilthuizen M."/>
            <person name="Schranz E."/>
            <person name="Heidstra R."/>
            <person name="Miyata K."/>
            <person name="Fedorova E."/>
            <person name="Kohlen W."/>
            <person name="Bisseling T."/>
            <person name="Smit S."/>
            <person name="Geurts R."/>
        </authorList>
    </citation>
    <scope>NUCLEOTIDE SEQUENCE [LARGE SCALE GENOMIC DNA]</scope>
    <source>
        <strain evidence="2">cv. RG33-2</strain>
    </source>
</reference>
<organism evidence="1 2">
    <name type="scientific">Trema orientale</name>
    <name type="common">Charcoal tree</name>
    <name type="synonym">Celtis orientalis</name>
    <dbReference type="NCBI Taxonomy" id="63057"/>
    <lineage>
        <taxon>Eukaryota</taxon>
        <taxon>Viridiplantae</taxon>
        <taxon>Streptophyta</taxon>
        <taxon>Embryophyta</taxon>
        <taxon>Tracheophyta</taxon>
        <taxon>Spermatophyta</taxon>
        <taxon>Magnoliopsida</taxon>
        <taxon>eudicotyledons</taxon>
        <taxon>Gunneridae</taxon>
        <taxon>Pentapetalae</taxon>
        <taxon>rosids</taxon>
        <taxon>fabids</taxon>
        <taxon>Rosales</taxon>
        <taxon>Cannabaceae</taxon>
        <taxon>Trema</taxon>
    </lineage>
</organism>
<dbReference type="EMBL" id="JXTC01000447">
    <property type="protein sequence ID" value="PON53280.1"/>
    <property type="molecule type" value="Genomic_DNA"/>
</dbReference>
<keyword evidence="2" id="KW-1185">Reference proteome</keyword>
<sequence length="67" mass="7932">MVELRVPMPYRDPWKCENQRHPTLIHGWQPCIQEGAAEWDEEWDKLPNSYPVRKSSTARPGIVFVVR</sequence>